<evidence type="ECO:0000313" key="2">
    <source>
        <dbReference type="EMBL" id="GAA4847642.1"/>
    </source>
</evidence>
<evidence type="ECO:0000313" key="3">
    <source>
        <dbReference type="Proteomes" id="UP001501752"/>
    </source>
</evidence>
<reference evidence="3" key="1">
    <citation type="journal article" date="2019" name="Int. J. Syst. Evol. Microbiol.">
        <title>The Global Catalogue of Microorganisms (GCM) 10K type strain sequencing project: providing services to taxonomists for standard genome sequencing and annotation.</title>
        <authorList>
            <consortium name="The Broad Institute Genomics Platform"/>
            <consortium name="The Broad Institute Genome Sequencing Center for Infectious Disease"/>
            <person name="Wu L."/>
            <person name="Ma J."/>
        </authorList>
    </citation>
    <scope>NUCLEOTIDE SEQUENCE [LARGE SCALE GENOMIC DNA]</scope>
    <source>
        <strain evidence="3">JCM 13006</strain>
    </source>
</reference>
<accession>A0ABP9DKG6</accession>
<dbReference type="Pfam" id="PF13701">
    <property type="entry name" value="DDE_Tnp_1_4"/>
    <property type="match status" value="1"/>
</dbReference>
<sequence length="461" mass="49326">MKSSHSPGALTAAFDEPNLVADAGLVPLVRLAERVGLPGLVEDRLRIDGAGNSGGANPAAKVMTLVAAMCAGADSIDDTGRLRHGAMGRLFRGVRAPSTLGTFLRSFTRGHNRQLHAVHRDFLARLATATPLLPGLDRVAFVDVDPTHRRVHGRAKQGAEAGRFKGVRTLHPVLATLSTPTARPVVAAVRLRRGKAADARGSGPFTSEALAAARQAGAGGTVIVRADSQFYNADVVAACRRANAGFSVTVRMNPNVAAAISAIGKDAWTPIRYPEAFVDPDTGELVSDAEVAEIPYTAFTGRRKAEHTTARLIVRRVRRLNAETAAGQGELFTAWRYHPVFTDSPFATLQAELHHRRHATVEQVIADGKGSALAHLPSGNFQANNAWLTLWAITHNLLRAAGSLAGTFHARATTATLRAHLIHVPARLARSARRLTLHLPDRWPWQHALTDLFTAAHPPPA</sequence>
<dbReference type="EMBL" id="BAABIS010000001">
    <property type="protein sequence ID" value="GAA4847642.1"/>
    <property type="molecule type" value="Genomic_DNA"/>
</dbReference>
<protein>
    <submittedName>
        <fullName evidence="2">IS1380-like element ISMsm10 family transposase</fullName>
    </submittedName>
</protein>
<keyword evidence="3" id="KW-1185">Reference proteome</keyword>
<dbReference type="InterPro" id="IPR025668">
    <property type="entry name" value="Tnp_DDE_dom"/>
</dbReference>
<dbReference type="InterPro" id="IPR047960">
    <property type="entry name" value="Transpos_IS1380"/>
</dbReference>
<gene>
    <name evidence="2" type="ORF">GCM10023235_25540</name>
</gene>
<proteinExistence type="predicted"/>
<evidence type="ECO:0000259" key="1">
    <source>
        <dbReference type="Pfam" id="PF13701"/>
    </source>
</evidence>
<organism evidence="2 3">
    <name type="scientific">Kitasatospora terrestris</name>
    <dbReference type="NCBI Taxonomy" id="258051"/>
    <lineage>
        <taxon>Bacteria</taxon>
        <taxon>Bacillati</taxon>
        <taxon>Actinomycetota</taxon>
        <taxon>Actinomycetes</taxon>
        <taxon>Kitasatosporales</taxon>
        <taxon>Streptomycetaceae</taxon>
        <taxon>Kitasatospora</taxon>
    </lineage>
</organism>
<feature type="domain" description="Transposase DDE" evidence="1">
    <location>
        <begin position="10"/>
        <end position="454"/>
    </location>
</feature>
<dbReference type="Proteomes" id="UP001501752">
    <property type="component" value="Unassembled WGS sequence"/>
</dbReference>
<name>A0ABP9DKG6_9ACTN</name>
<dbReference type="RefSeq" id="WP_345696932.1">
    <property type="nucleotide sequence ID" value="NZ_BAABIS010000001.1"/>
</dbReference>
<comment type="caution">
    <text evidence="2">The sequence shown here is derived from an EMBL/GenBank/DDBJ whole genome shotgun (WGS) entry which is preliminary data.</text>
</comment>
<dbReference type="NCBIfam" id="NF033539">
    <property type="entry name" value="transpos_IS1380"/>
    <property type="match status" value="1"/>
</dbReference>